<name>A0A1H5H799_RHOJO</name>
<evidence type="ECO:0000259" key="4">
    <source>
        <dbReference type="SMART" id="SM00822"/>
    </source>
</evidence>
<protein>
    <submittedName>
        <fullName evidence="5">NAD(P)-dependent dehydrogenase, short-chain alcohol dehydrogenase family</fullName>
    </submittedName>
</protein>
<reference evidence="6" key="1">
    <citation type="submission" date="2016-10" db="EMBL/GenBank/DDBJ databases">
        <authorList>
            <person name="Varghese N."/>
        </authorList>
    </citation>
    <scope>NUCLEOTIDE SEQUENCE [LARGE SCALE GENOMIC DNA]</scope>
    <source>
        <strain evidence="6">DSM 44719</strain>
    </source>
</reference>
<dbReference type="OrthoDB" id="9808187at2"/>
<gene>
    <name evidence="5" type="ORF">SAMN04490220_7097</name>
</gene>
<dbReference type="InterPro" id="IPR051687">
    <property type="entry name" value="Peroxisomal_Beta-Oxidation"/>
</dbReference>
<accession>A0A1H5H799</accession>
<dbReference type="Pfam" id="PF00106">
    <property type="entry name" value="adh_short"/>
    <property type="match status" value="1"/>
</dbReference>
<dbReference type="InterPro" id="IPR057326">
    <property type="entry name" value="KR_dom"/>
</dbReference>
<organism evidence="5 6">
    <name type="scientific">Rhodococcus jostii</name>
    <dbReference type="NCBI Taxonomy" id="132919"/>
    <lineage>
        <taxon>Bacteria</taxon>
        <taxon>Bacillati</taxon>
        <taxon>Actinomycetota</taxon>
        <taxon>Actinomycetes</taxon>
        <taxon>Mycobacteriales</taxon>
        <taxon>Nocardiaceae</taxon>
        <taxon>Rhodococcus</taxon>
    </lineage>
</organism>
<dbReference type="NCBIfam" id="NF005861">
    <property type="entry name" value="PRK07791.1"/>
    <property type="match status" value="1"/>
</dbReference>
<dbReference type="PROSITE" id="PS00061">
    <property type="entry name" value="ADH_SHORT"/>
    <property type="match status" value="1"/>
</dbReference>
<dbReference type="InterPro" id="IPR036291">
    <property type="entry name" value="NAD(P)-bd_dom_sf"/>
</dbReference>
<evidence type="ECO:0000313" key="5">
    <source>
        <dbReference type="EMBL" id="SEE23872.1"/>
    </source>
</evidence>
<dbReference type="PRINTS" id="PR00080">
    <property type="entry name" value="SDRFAMILY"/>
</dbReference>
<dbReference type="SUPFAM" id="SSF51735">
    <property type="entry name" value="NAD(P)-binding Rossmann-fold domains"/>
    <property type="match status" value="1"/>
</dbReference>
<evidence type="ECO:0000256" key="3">
    <source>
        <dbReference type="RuleBase" id="RU000363"/>
    </source>
</evidence>
<dbReference type="Proteomes" id="UP000183407">
    <property type="component" value="Unassembled WGS sequence"/>
</dbReference>
<evidence type="ECO:0000313" key="6">
    <source>
        <dbReference type="Proteomes" id="UP000183407"/>
    </source>
</evidence>
<dbReference type="InterPro" id="IPR020904">
    <property type="entry name" value="Sc_DH/Rdtase_CS"/>
</dbReference>
<dbReference type="RefSeq" id="WP_073359365.1">
    <property type="nucleotide sequence ID" value="NZ_FNTL01000004.1"/>
</dbReference>
<dbReference type="FunFam" id="3.40.50.720:FF:000446">
    <property type="entry name" value="Short chain dehydrogenase"/>
    <property type="match status" value="1"/>
</dbReference>
<feature type="domain" description="Ketoreductase" evidence="4">
    <location>
        <begin position="8"/>
        <end position="211"/>
    </location>
</feature>
<dbReference type="PRINTS" id="PR00081">
    <property type="entry name" value="GDHRDH"/>
</dbReference>
<proteinExistence type="inferred from homology"/>
<dbReference type="SMART" id="SM00822">
    <property type="entry name" value="PKS_KR"/>
    <property type="match status" value="1"/>
</dbReference>
<dbReference type="AlphaFoldDB" id="A0A1H5H799"/>
<evidence type="ECO:0000256" key="1">
    <source>
        <dbReference type="ARBA" id="ARBA00006484"/>
    </source>
</evidence>
<dbReference type="EMBL" id="FNTL01000004">
    <property type="protein sequence ID" value="SEE23872.1"/>
    <property type="molecule type" value="Genomic_DNA"/>
</dbReference>
<comment type="similarity">
    <text evidence="1 3">Belongs to the short-chain dehydrogenases/reductases (SDR) family.</text>
</comment>
<dbReference type="PANTHER" id="PTHR45024">
    <property type="entry name" value="DEHYDROGENASES, SHORT CHAIN"/>
    <property type="match status" value="1"/>
</dbReference>
<dbReference type="GO" id="GO:0016491">
    <property type="term" value="F:oxidoreductase activity"/>
    <property type="evidence" value="ECO:0007669"/>
    <property type="project" value="UniProtKB-KW"/>
</dbReference>
<dbReference type="Gene3D" id="3.40.50.720">
    <property type="entry name" value="NAD(P)-binding Rossmann-like Domain"/>
    <property type="match status" value="1"/>
</dbReference>
<keyword evidence="2" id="KW-0560">Oxidoreductase</keyword>
<evidence type="ECO:0000256" key="2">
    <source>
        <dbReference type="ARBA" id="ARBA00023002"/>
    </source>
</evidence>
<dbReference type="PANTHER" id="PTHR45024:SF2">
    <property type="entry name" value="SCP2 DOMAIN-CONTAINING PROTEIN"/>
    <property type="match status" value="1"/>
</dbReference>
<sequence length="313" mass="32759">MNGILDGKVVVITGAGRGIGRGYALEFARHGAKVVVNDLGGPADGSGSGSGGPADDVVAEIVAAGGEAVANTDDVADEQGARNLIDTAITTFGGLDVLVNNAGILRDRTVANMSFQEWDSVIRVHLRGTFGPTHYAVQYWREQHKAGNPVDARVINTSSSSGLYCNPGQANYGAAKAGIAAFTVITAQEVARYGVTVNAIYPTALSRLTEDVFSKIKAKFDTIESDFDAFDPDNIAPAVVWLAGPAARDITGRVFGLRGGKITVAEGWVSGPTVEVDRRWRVEELDAIIPDLVSQARPNAGTDGRPKHAVAAS</sequence>
<dbReference type="InterPro" id="IPR002347">
    <property type="entry name" value="SDR_fam"/>
</dbReference>